<reference evidence="2" key="1">
    <citation type="journal article" date="2019" name="Int. J. Syst. Evol. Microbiol.">
        <title>The Global Catalogue of Microorganisms (GCM) 10K type strain sequencing project: providing services to taxonomists for standard genome sequencing and annotation.</title>
        <authorList>
            <consortium name="The Broad Institute Genomics Platform"/>
            <consortium name="The Broad Institute Genome Sequencing Center for Infectious Disease"/>
            <person name="Wu L."/>
            <person name="Ma J."/>
        </authorList>
    </citation>
    <scope>NUCLEOTIDE SEQUENCE [LARGE SCALE GENOMIC DNA]</scope>
    <source>
        <strain evidence="2">CGMCC 1.7030</strain>
    </source>
</reference>
<comment type="caution">
    <text evidence="1">The sequence shown here is derived from an EMBL/GenBank/DDBJ whole genome shotgun (WGS) entry which is preliminary data.</text>
</comment>
<evidence type="ECO:0000313" key="2">
    <source>
        <dbReference type="Proteomes" id="UP001596163"/>
    </source>
</evidence>
<sequence>MNWNKLTTSTQLEEIKALSHSKPVLIFKHSSRCSISSMSLDRLLRNWKAEDSEKVTPFFLDLISYRSISDQIEEIFKVPHESPQVLLIKEGKAVYDESHFSISYPVIMEKI</sequence>
<proteinExistence type="predicted"/>
<organism evidence="1 2">
    <name type="scientific">Algoriphagus aquatilis</name>
    <dbReference type="NCBI Taxonomy" id="490186"/>
    <lineage>
        <taxon>Bacteria</taxon>
        <taxon>Pseudomonadati</taxon>
        <taxon>Bacteroidota</taxon>
        <taxon>Cytophagia</taxon>
        <taxon>Cytophagales</taxon>
        <taxon>Cyclobacteriaceae</taxon>
        <taxon>Algoriphagus</taxon>
    </lineage>
</organism>
<dbReference type="Pfam" id="PF11009">
    <property type="entry name" value="BrxC"/>
    <property type="match status" value="1"/>
</dbReference>
<accession>A0ABW0BXN0</accession>
<dbReference type="Gene3D" id="3.40.30.10">
    <property type="entry name" value="Glutaredoxin"/>
    <property type="match status" value="1"/>
</dbReference>
<dbReference type="RefSeq" id="WP_377914245.1">
    <property type="nucleotide sequence ID" value="NZ_JBHSKS010000005.1"/>
</dbReference>
<dbReference type="NCBIfam" id="TIGR04019">
    <property type="entry name" value="B_thiol_YtxJ"/>
    <property type="match status" value="1"/>
</dbReference>
<keyword evidence="2" id="KW-1185">Reference proteome</keyword>
<dbReference type="InterPro" id="IPR022551">
    <property type="entry name" value="BrxC"/>
</dbReference>
<dbReference type="Proteomes" id="UP001596163">
    <property type="component" value="Unassembled WGS sequence"/>
</dbReference>
<gene>
    <name evidence="1" type="primary">ytxJ</name>
    <name evidence="1" type="ORF">ACFPIK_08620</name>
</gene>
<evidence type="ECO:0000313" key="1">
    <source>
        <dbReference type="EMBL" id="MFC5191830.1"/>
    </source>
</evidence>
<name>A0ABW0BXN0_9BACT</name>
<protein>
    <submittedName>
        <fullName evidence="1">Bacillithiol system redox-active protein YtxJ</fullName>
    </submittedName>
</protein>
<dbReference type="EMBL" id="JBHSKS010000005">
    <property type="protein sequence ID" value="MFC5191830.1"/>
    <property type="molecule type" value="Genomic_DNA"/>
</dbReference>